<feature type="compositionally biased region" description="Basic and acidic residues" evidence="1">
    <location>
        <begin position="1"/>
        <end position="16"/>
    </location>
</feature>
<keyword evidence="2" id="KW-1133">Transmembrane helix</keyword>
<feature type="transmembrane region" description="Helical" evidence="2">
    <location>
        <begin position="175"/>
        <end position="193"/>
    </location>
</feature>
<evidence type="ECO:0000256" key="2">
    <source>
        <dbReference type="SAM" id="Phobius"/>
    </source>
</evidence>
<evidence type="ECO:0000313" key="4">
    <source>
        <dbReference type="EMBL" id="NEL54179.1"/>
    </source>
</evidence>
<protein>
    <recommendedName>
        <fullName evidence="3">DUF6542 domain-containing protein</fullName>
    </recommendedName>
</protein>
<dbReference type="Proteomes" id="UP000470470">
    <property type="component" value="Unassembled WGS sequence"/>
</dbReference>
<feature type="transmembrane region" description="Helical" evidence="2">
    <location>
        <begin position="86"/>
        <end position="103"/>
    </location>
</feature>
<feature type="region of interest" description="Disordered" evidence="1">
    <location>
        <begin position="1"/>
        <end position="81"/>
    </location>
</feature>
<feature type="domain" description="DUF6542" evidence="3">
    <location>
        <begin position="83"/>
        <end position="195"/>
    </location>
</feature>
<name>A0A7K3WE38_9ACTN</name>
<evidence type="ECO:0000256" key="1">
    <source>
        <dbReference type="SAM" id="MobiDB-lite"/>
    </source>
</evidence>
<accession>A0A7K3WE38</accession>
<proteinExistence type="predicted"/>
<dbReference type="EMBL" id="JAAGWK010000010">
    <property type="protein sequence ID" value="NEL54179.1"/>
    <property type="molecule type" value="Genomic_DNA"/>
</dbReference>
<organism evidence="4 5">
    <name type="scientific">Goekera deserti</name>
    <dbReference type="NCBI Taxonomy" id="2497753"/>
    <lineage>
        <taxon>Bacteria</taxon>
        <taxon>Bacillati</taxon>
        <taxon>Actinomycetota</taxon>
        <taxon>Actinomycetes</taxon>
        <taxon>Geodermatophilales</taxon>
        <taxon>Geodermatophilaceae</taxon>
        <taxon>Goekera</taxon>
    </lineage>
</organism>
<reference evidence="4 5" key="1">
    <citation type="submission" date="2020-02" db="EMBL/GenBank/DDBJ databases">
        <title>The whole genome sequence of CPCC 205119.</title>
        <authorList>
            <person name="Jiang Z."/>
        </authorList>
    </citation>
    <scope>NUCLEOTIDE SEQUENCE [LARGE SCALE GENOMIC DNA]</scope>
    <source>
        <strain evidence="4 5">CPCC 205119</strain>
    </source>
</reference>
<gene>
    <name evidence="4" type="ORF">G1H19_09225</name>
</gene>
<dbReference type="AlphaFoldDB" id="A0A7K3WE38"/>
<dbReference type="InterPro" id="IPR046672">
    <property type="entry name" value="DUF6542"/>
</dbReference>
<feature type="transmembrane region" description="Helical" evidence="2">
    <location>
        <begin position="143"/>
        <end position="169"/>
    </location>
</feature>
<evidence type="ECO:0000313" key="5">
    <source>
        <dbReference type="Proteomes" id="UP000470470"/>
    </source>
</evidence>
<feature type="transmembrane region" description="Helical" evidence="2">
    <location>
        <begin position="109"/>
        <end position="131"/>
    </location>
</feature>
<keyword evidence="5" id="KW-1185">Reference proteome</keyword>
<keyword evidence="2" id="KW-0812">Transmembrane</keyword>
<keyword evidence="2" id="KW-0472">Membrane</keyword>
<evidence type="ECO:0000259" key="3">
    <source>
        <dbReference type="Pfam" id="PF20177"/>
    </source>
</evidence>
<feature type="compositionally biased region" description="Pro residues" evidence="1">
    <location>
        <begin position="24"/>
        <end position="33"/>
    </location>
</feature>
<sequence length="195" mass="20008">MRAVDVSREVGVRPERGPAAGRPHPVPPLPRGPRPAAGGRPQARPDDRASSWASDEVAHGSSPLRSTGRGRVEPARPEPTGSRLRGSLAVLAMLLMTLLTAVVDSYLSTGLGLITTAGLVIAAALATLLVRRRDLATVVVSPPLVYIAAALIGTALTSSVGLAGIATLLIRGFPAMALATGAALVIALLRMAARR</sequence>
<comment type="caution">
    <text evidence="4">The sequence shown here is derived from an EMBL/GenBank/DDBJ whole genome shotgun (WGS) entry which is preliminary data.</text>
</comment>
<dbReference type="RefSeq" id="WP_163638801.1">
    <property type="nucleotide sequence ID" value="NZ_JABEYD010000003.1"/>
</dbReference>
<dbReference type="Pfam" id="PF20177">
    <property type="entry name" value="DUF6542"/>
    <property type="match status" value="1"/>
</dbReference>